<dbReference type="EMBL" id="LUUB01000054">
    <property type="protein sequence ID" value="OAF09883.1"/>
    <property type="molecule type" value="Genomic_DNA"/>
</dbReference>
<dbReference type="Proteomes" id="UP000076959">
    <property type="component" value="Unassembled WGS sequence"/>
</dbReference>
<dbReference type="InterPro" id="IPR024311">
    <property type="entry name" value="Lipocalin-like"/>
</dbReference>
<dbReference type="STRING" id="1505087.AYJ54_11805"/>
<dbReference type="AlphaFoldDB" id="A0A176YQJ1"/>
<comment type="caution">
    <text evidence="2">The sequence shown here is derived from an EMBL/GenBank/DDBJ whole genome shotgun (WGS) entry which is preliminary data.</text>
</comment>
<accession>A0A176YQJ1</accession>
<protein>
    <recommendedName>
        <fullName evidence="1">Lipocalin-like domain-containing protein</fullName>
    </recommendedName>
</protein>
<name>A0A176YQJ1_9BRAD</name>
<feature type="domain" description="Lipocalin-like" evidence="1">
    <location>
        <begin position="49"/>
        <end position="181"/>
    </location>
</feature>
<reference evidence="2 3" key="1">
    <citation type="submission" date="2016-03" db="EMBL/GenBank/DDBJ databases">
        <title>Draft Genome Sequence of the Strain BR 10245 (Bradyrhizobium sp.) isolated from nodules of Centrolobium paraense.</title>
        <authorList>
            <person name="Simoes-Araujo J.L.Sr."/>
            <person name="Barauna A.C."/>
            <person name="Silva K."/>
            <person name="Zilli J.E."/>
        </authorList>
    </citation>
    <scope>NUCLEOTIDE SEQUENCE [LARGE SCALE GENOMIC DNA]</scope>
    <source>
        <strain evidence="2 3">BR 10245</strain>
    </source>
</reference>
<evidence type="ECO:0000313" key="3">
    <source>
        <dbReference type="Proteomes" id="UP000076959"/>
    </source>
</evidence>
<proteinExistence type="predicted"/>
<evidence type="ECO:0000313" key="2">
    <source>
        <dbReference type="EMBL" id="OAF09883.1"/>
    </source>
</evidence>
<sequence length="184" mass="20468">MEAIIHASRRFQPNWEVTVKRTLISAVALVFLLTLAQPVAGEDLGSSIVGTWKLTSFARKEVATGKTAATFGEHPLGYAYYTKGGRFLIFAVSQDRKKNEKADPTDAERVELFKSMFAWGGNYKTEGNKVIYNVDIAWVQSWIGTTRTYQVETAGNKLTVTTPSFKSTVDGQDIVVVTTYERTE</sequence>
<dbReference type="Pfam" id="PF13924">
    <property type="entry name" value="Lipocalin_5"/>
    <property type="match status" value="1"/>
</dbReference>
<keyword evidence="3" id="KW-1185">Reference proteome</keyword>
<gene>
    <name evidence="2" type="ORF">AYJ54_11805</name>
</gene>
<organism evidence="2 3">
    <name type="scientific">Bradyrhizobium centrolobii</name>
    <dbReference type="NCBI Taxonomy" id="1505087"/>
    <lineage>
        <taxon>Bacteria</taxon>
        <taxon>Pseudomonadati</taxon>
        <taxon>Pseudomonadota</taxon>
        <taxon>Alphaproteobacteria</taxon>
        <taxon>Hyphomicrobiales</taxon>
        <taxon>Nitrobacteraceae</taxon>
        <taxon>Bradyrhizobium</taxon>
    </lineage>
</organism>
<evidence type="ECO:0000259" key="1">
    <source>
        <dbReference type="Pfam" id="PF13924"/>
    </source>
</evidence>